<dbReference type="EMBL" id="MKKU01000422">
    <property type="protein sequence ID" value="RNF13108.1"/>
    <property type="molecule type" value="Genomic_DNA"/>
</dbReference>
<evidence type="ECO:0000256" key="1">
    <source>
        <dbReference type="SAM" id="MobiDB-lite"/>
    </source>
</evidence>
<gene>
    <name evidence="2" type="ORF">Tco025E_06298</name>
</gene>
<protein>
    <submittedName>
        <fullName evidence="2">Uncharacterized protein</fullName>
    </submittedName>
</protein>
<keyword evidence="3" id="KW-1185">Reference proteome</keyword>
<reference evidence="2 3" key="1">
    <citation type="journal article" date="2018" name="BMC Genomics">
        <title>Genomic comparison of Trypanosoma conorhini and Trypanosoma rangeli to Trypanosoma cruzi strains of high and low virulence.</title>
        <authorList>
            <person name="Bradwell K.R."/>
            <person name="Koparde V.N."/>
            <person name="Matveyev A.V."/>
            <person name="Serrano M.G."/>
            <person name="Alves J.M."/>
            <person name="Parikh H."/>
            <person name="Huang B."/>
            <person name="Lee V."/>
            <person name="Espinosa-Alvarez O."/>
            <person name="Ortiz P.A."/>
            <person name="Costa-Martins A.G."/>
            <person name="Teixeira M.M."/>
            <person name="Buck G.A."/>
        </authorList>
    </citation>
    <scope>NUCLEOTIDE SEQUENCE [LARGE SCALE GENOMIC DNA]</scope>
    <source>
        <strain evidence="2 3">025E</strain>
    </source>
</reference>
<dbReference type="OrthoDB" id="241674at2759"/>
<dbReference type="GeneID" id="40319909"/>
<sequence>MEIPQKGPPRSLKVVCEALLANSLGKGRESPCPKNKTEEEDAEAKRSLESLIGPGNSALRGVPAVKGLRESVRLFVRKNAELVRTTTGNGVAGAKSDPLALRDALLRNGAAMEEMRGEWKQILERMYAVAEEQDSVTPPGYTSAADATPPSNVLRFGADHDGFWEELPWEGKTSCHDVRGLLDSCRREWVEDGSALSGEKAEVFVRALRAVADADPESPILDANWDFWVGALLVCVGLQATSCETRTLVELIYSRCAPQRKLGLLDAVAAKLRRPVEDAPDERGVFLELFHRLLLCTSESIVAFLDDEIAQLLLQGLRVVVEHLEDFSVLDSQALWLKRLLVRPSLGCNIALLPIREPGLINKLAAAMPISHVLGLMLTMLPLWVKGPGDATTFTLVFEKLVDALLSNHVRCDLVEDAMVCVDRCVRGLCVEKRQEQFNKVYRFLISQEYSEVRDSVGRLLRLLLRFVVPSTYESNRSYRLSLAQVRSLEEKLLRRSEHWTKKASVHQAVVGDFWWELLRWHATDLPKVVARAVRAVCRHEKRVGSPWNEGHLVAISYSISSWRGLEEVLEDERRAGHLDYRALLLHLCAGAPRMPSGSQKQQQQQEYEKKEREEEDEQQPQPPVRVCPTAWWLLMRWCTNACARRGLFLATTEVLLSLAADRDVADGALLAIPVEEFEALLHVPQLTPVQEVRQRRMLAAMLSVRLWIATLCPLSPTPGVADLDVTEMVARQLQTYWVEYNGNVSLPNEPFGEDSLLLLLCVLSLNRLSGAGDANECSHGHVLQAALQELLKERRGLDPVWQLLQFLTTGVASDRLAAVLAHRFGAEHEAALQAAAEKCAISDLRLVGEGELCALKELLSVKGEDAEEEVHILSVLRLLLQLYGGDASRAAAVVKSHSSSHLETYGRGTDLAVGVAHRFIAAFPHLEERMRCEGVDVYYLCLLCTQRWLRDPLKLPQLARASIEKYMRFGQAAWEVLVSDCLGRHIETLWDAFSEVDGLSIQCAESVILPVSPFWVSCLAADFSLKEDG</sequence>
<feature type="region of interest" description="Disordered" evidence="1">
    <location>
        <begin position="594"/>
        <end position="623"/>
    </location>
</feature>
<dbReference type="RefSeq" id="XP_029226693.1">
    <property type="nucleotide sequence ID" value="XM_029373178.1"/>
</dbReference>
<organism evidence="2 3">
    <name type="scientific">Trypanosoma conorhini</name>
    <dbReference type="NCBI Taxonomy" id="83891"/>
    <lineage>
        <taxon>Eukaryota</taxon>
        <taxon>Discoba</taxon>
        <taxon>Euglenozoa</taxon>
        <taxon>Kinetoplastea</taxon>
        <taxon>Metakinetoplastina</taxon>
        <taxon>Trypanosomatida</taxon>
        <taxon>Trypanosomatidae</taxon>
        <taxon>Trypanosoma</taxon>
    </lineage>
</organism>
<dbReference type="Proteomes" id="UP000284403">
    <property type="component" value="Unassembled WGS sequence"/>
</dbReference>
<dbReference type="AlphaFoldDB" id="A0A422P5V7"/>
<evidence type="ECO:0000313" key="3">
    <source>
        <dbReference type="Proteomes" id="UP000284403"/>
    </source>
</evidence>
<evidence type="ECO:0000313" key="2">
    <source>
        <dbReference type="EMBL" id="RNF13108.1"/>
    </source>
</evidence>
<accession>A0A422P5V7</accession>
<comment type="caution">
    <text evidence="2">The sequence shown here is derived from an EMBL/GenBank/DDBJ whole genome shotgun (WGS) entry which is preliminary data.</text>
</comment>
<proteinExistence type="predicted"/>
<name>A0A422P5V7_9TRYP</name>